<accession>X0XH58</accession>
<gene>
    <name evidence="2" type="ORF">S01H1_65299</name>
</gene>
<protein>
    <recommendedName>
        <fullName evidence="1">Quinohemoprotein amine dehydrogenase alpha subunit domain-containing protein</fullName>
    </recommendedName>
</protein>
<reference evidence="2" key="1">
    <citation type="journal article" date="2014" name="Front. Microbiol.">
        <title>High frequency of phylogenetically diverse reductive dehalogenase-homologous genes in deep subseafloor sedimentary metagenomes.</title>
        <authorList>
            <person name="Kawai M."/>
            <person name="Futagami T."/>
            <person name="Toyoda A."/>
            <person name="Takaki Y."/>
            <person name="Nishi S."/>
            <person name="Hori S."/>
            <person name="Arai W."/>
            <person name="Tsubouchi T."/>
            <person name="Morono Y."/>
            <person name="Uchiyama I."/>
            <person name="Ito T."/>
            <person name="Fujiyama A."/>
            <person name="Inagaki F."/>
            <person name="Takami H."/>
        </authorList>
    </citation>
    <scope>NUCLEOTIDE SEQUENCE</scope>
    <source>
        <strain evidence="2">Expedition CK06-06</strain>
    </source>
</reference>
<feature type="non-terminal residue" evidence="2">
    <location>
        <position position="1"/>
    </location>
</feature>
<feature type="domain" description="Quinohemoprotein amine dehydrogenase alpha subunit" evidence="1">
    <location>
        <begin position="58"/>
        <end position="128"/>
    </location>
</feature>
<name>X0XH58_9ZZZZ</name>
<comment type="caution">
    <text evidence="2">The sequence shown here is derived from an EMBL/GenBank/DDBJ whole genome shotgun (WGS) entry which is preliminary data.</text>
</comment>
<dbReference type="Pfam" id="PF09099">
    <property type="entry name" value="Qn_am_d_aIII"/>
    <property type="match status" value="2"/>
</dbReference>
<evidence type="ECO:0000259" key="1">
    <source>
        <dbReference type="Pfam" id="PF09099"/>
    </source>
</evidence>
<dbReference type="EMBL" id="BARS01043095">
    <property type="protein sequence ID" value="GAG35953.1"/>
    <property type="molecule type" value="Genomic_DNA"/>
</dbReference>
<dbReference type="InterPro" id="IPR014756">
    <property type="entry name" value="Ig_E-set"/>
</dbReference>
<proteinExistence type="predicted"/>
<dbReference type="Gene3D" id="2.60.40.10">
    <property type="entry name" value="Immunoglobulins"/>
    <property type="match status" value="3"/>
</dbReference>
<feature type="domain" description="Quinohemoprotein amine dehydrogenase alpha subunit" evidence="1">
    <location>
        <begin position="147"/>
        <end position="217"/>
    </location>
</feature>
<dbReference type="AlphaFoldDB" id="X0XH58"/>
<evidence type="ECO:0000313" key="2">
    <source>
        <dbReference type="EMBL" id="GAG35953.1"/>
    </source>
</evidence>
<organism evidence="2">
    <name type="scientific">marine sediment metagenome</name>
    <dbReference type="NCBI Taxonomy" id="412755"/>
    <lineage>
        <taxon>unclassified sequences</taxon>
        <taxon>metagenomes</taxon>
        <taxon>ecological metagenomes</taxon>
    </lineage>
</organism>
<dbReference type="InterPro" id="IPR015183">
    <property type="entry name" value="QH-AmDH_asu_dom_III"/>
</dbReference>
<sequence length="251" mass="24675">DFGGGITVDSFTVDSATQITANITIDAAAATGVRDVSVTTPGGTDTLIAGFTVEPAPPTITSIDPAQGDQGEALAVTITGTFLTGASEPDFGGGITVDSFTVDGPTQITANITIAAAAATGVRDVSVTTPGGTDTLIAGFTVEPAPPTITSIDPDQGDQGETLAVTITGTYFTGATDVSFGAGITVDSFTVDSATQITANITIAAAAATGVRDVSVTTPGGTDTLIAGFTVEPAPPTITSIDPDQGDQGET</sequence>
<dbReference type="SUPFAM" id="SSF81296">
    <property type="entry name" value="E set domains"/>
    <property type="match status" value="2"/>
</dbReference>
<dbReference type="InterPro" id="IPR013783">
    <property type="entry name" value="Ig-like_fold"/>
</dbReference>
<feature type="non-terminal residue" evidence="2">
    <location>
        <position position="251"/>
    </location>
</feature>